<feature type="region of interest" description="Disordered" evidence="1">
    <location>
        <begin position="107"/>
        <end position="126"/>
    </location>
</feature>
<protein>
    <submittedName>
        <fullName evidence="2">Uncharacterized protein</fullName>
    </submittedName>
</protein>
<evidence type="ECO:0000313" key="2">
    <source>
        <dbReference type="EMBL" id="KAG2566362.1"/>
    </source>
</evidence>
<organism evidence="2 3">
    <name type="scientific">Panicum virgatum</name>
    <name type="common">Blackwell switchgrass</name>
    <dbReference type="NCBI Taxonomy" id="38727"/>
    <lineage>
        <taxon>Eukaryota</taxon>
        <taxon>Viridiplantae</taxon>
        <taxon>Streptophyta</taxon>
        <taxon>Embryophyta</taxon>
        <taxon>Tracheophyta</taxon>
        <taxon>Spermatophyta</taxon>
        <taxon>Magnoliopsida</taxon>
        <taxon>Liliopsida</taxon>
        <taxon>Poales</taxon>
        <taxon>Poaceae</taxon>
        <taxon>PACMAD clade</taxon>
        <taxon>Panicoideae</taxon>
        <taxon>Panicodae</taxon>
        <taxon>Paniceae</taxon>
        <taxon>Panicinae</taxon>
        <taxon>Panicum</taxon>
        <taxon>Panicum sect. Hiantes</taxon>
    </lineage>
</organism>
<evidence type="ECO:0000313" key="3">
    <source>
        <dbReference type="Proteomes" id="UP000823388"/>
    </source>
</evidence>
<gene>
    <name evidence="2" type="ORF">PVAP13_7NG196457</name>
</gene>
<keyword evidence="3" id="KW-1185">Reference proteome</keyword>
<dbReference type="EMBL" id="CM029050">
    <property type="protein sequence ID" value="KAG2566362.1"/>
    <property type="molecule type" value="Genomic_DNA"/>
</dbReference>
<name>A0A8T0Q199_PANVG</name>
<comment type="caution">
    <text evidence="2">The sequence shown here is derived from an EMBL/GenBank/DDBJ whole genome shotgun (WGS) entry which is preliminary data.</text>
</comment>
<proteinExistence type="predicted"/>
<sequence>MGSTAALVQAAAVAWVPSTALVLLPSSAMRYEYRPRHALRAGKECGGRRRAAEELGVKAAQPGRPHRYARREQPCGRRKGTYLVVAGLCSSTKQASRTCALRLHRTPVRPPASRSSAGHCSYKSSGRQHRRCPAVARQNVFKENWTSLGRVLLAFDEDSCSARHTSSKC</sequence>
<accession>A0A8T0Q199</accession>
<dbReference type="Proteomes" id="UP000823388">
    <property type="component" value="Chromosome 7N"/>
</dbReference>
<evidence type="ECO:0000256" key="1">
    <source>
        <dbReference type="SAM" id="MobiDB-lite"/>
    </source>
</evidence>
<reference evidence="2 3" key="1">
    <citation type="submission" date="2020-05" db="EMBL/GenBank/DDBJ databases">
        <title>WGS assembly of Panicum virgatum.</title>
        <authorList>
            <person name="Lovell J.T."/>
            <person name="Jenkins J."/>
            <person name="Shu S."/>
            <person name="Juenger T.E."/>
            <person name="Schmutz J."/>
        </authorList>
    </citation>
    <scope>NUCLEOTIDE SEQUENCE [LARGE SCALE GENOMIC DNA]</scope>
    <source>
        <strain evidence="3">cv. AP13</strain>
    </source>
</reference>
<feature type="compositionally biased region" description="Polar residues" evidence="1">
    <location>
        <begin position="113"/>
        <end position="125"/>
    </location>
</feature>
<dbReference type="AlphaFoldDB" id="A0A8T0Q199"/>